<evidence type="ECO:0000313" key="3">
    <source>
        <dbReference type="Proteomes" id="UP001530400"/>
    </source>
</evidence>
<evidence type="ECO:0000313" key="2">
    <source>
        <dbReference type="EMBL" id="KAL3764503.1"/>
    </source>
</evidence>
<accession>A0ABD3ML70</accession>
<feature type="compositionally biased region" description="Polar residues" evidence="1">
    <location>
        <begin position="68"/>
        <end position="83"/>
    </location>
</feature>
<comment type="caution">
    <text evidence="2">The sequence shown here is derived from an EMBL/GenBank/DDBJ whole genome shotgun (WGS) entry which is preliminary data.</text>
</comment>
<gene>
    <name evidence="2" type="ORF">ACHAWO_007020</name>
</gene>
<dbReference type="AlphaFoldDB" id="A0ABD3ML70"/>
<protein>
    <submittedName>
        <fullName evidence="2">Uncharacterized protein</fullName>
    </submittedName>
</protein>
<sequence>MGKIKLPKSLMRMLFPKSKMKKSTSADFYPISELSGGNAKSVVADGHSVEKGAINSIIINSPGSSTNDGAQLQPASSSSPTVAMSYSNESAVNIASMQFSFDDYDDASYTSDKVKASIDVAEDAAVEKESGDGKGCDDQKPAEDSNENDEKAVGTDSMPTTAEFEPVKSEDKITQSDNINNVTDILNEPDDNPPSFPPFELEPLPNHSSPAAQLARQKALARQKRILSKCEERLNALAGTAEATLEGANKVRIDRAKQMREKQHKAKLNLDRVEKQKEDKQFSTIVFYESNQAEGEINLFDNEQPLSPLSVASEAKDSPNNVIDQQGFPVGHVDAPLSCETPIPFFILLLDPKSRIFELIEIDDAEKSCTVKQVLDLIPSKCTDERLLNMNYIGLCRPSDRAEFTDLSAAAFKATTESCLASNECIMEDDVLVAILQDSNGFQMCKISKPILKNGKFRDMIRRRRKGKKSRTDKSVEIVDETKVPAVMKTATVEDRKEKYNTLCKKLETLSKKLHQVDEQILAGDVGLQEKPAVAQAPELTVNTLAEAPSQEVTYRMSPKMVATELAQHIEDIFADHDVEILAVDADDDDESDDGTFVSARSHKSVRSVRSLMAKQIELTNKQKGGRRQRAKNTNLFEGNDDNALALQIEAMAVQAEEAFGSRHGRKSAEIYTDVHADVYEVPEMPDMTEANEGMAVIPEEFESSDILDTMKSLTRGSAVVDMTNCTPSQKEAFSRNFLNTSTSMVSTMVAATHGRVNEVHVLQYLGCTIVCIAANFAQQRQDKQTTPISPNSGARLFQSAMFLAFMVNGQRYLAKVTKK</sequence>
<dbReference type="EMBL" id="JALLPJ020001418">
    <property type="protein sequence ID" value="KAL3764503.1"/>
    <property type="molecule type" value="Genomic_DNA"/>
</dbReference>
<organism evidence="2 3">
    <name type="scientific">Cyclotella atomus</name>
    <dbReference type="NCBI Taxonomy" id="382360"/>
    <lineage>
        <taxon>Eukaryota</taxon>
        <taxon>Sar</taxon>
        <taxon>Stramenopiles</taxon>
        <taxon>Ochrophyta</taxon>
        <taxon>Bacillariophyta</taxon>
        <taxon>Coscinodiscophyceae</taxon>
        <taxon>Thalassiosirophycidae</taxon>
        <taxon>Stephanodiscales</taxon>
        <taxon>Stephanodiscaceae</taxon>
        <taxon>Cyclotella</taxon>
    </lineage>
</organism>
<reference evidence="2 3" key="1">
    <citation type="submission" date="2024-10" db="EMBL/GenBank/DDBJ databases">
        <title>Updated reference genomes for cyclostephanoid diatoms.</title>
        <authorList>
            <person name="Roberts W.R."/>
            <person name="Alverson A.J."/>
        </authorList>
    </citation>
    <scope>NUCLEOTIDE SEQUENCE [LARGE SCALE GENOMIC DNA]</scope>
    <source>
        <strain evidence="2 3">AJA010-31</strain>
    </source>
</reference>
<dbReference type="Proteomes" id="UP001530400">
    <property type="component" value="Unassembled WGS sequence"/>
</dbReference>
<evidence type="ECO:0000256" key="1">
    <source>
        <dbReference type="SAM" id="MobiDB-lite"/>
    </source>
</evidence>
<proteinExistence type="predicted"/>
<feature type="region of interest" description="Disordered" evidence="1">
    <location>
        <begin position="124"/>
        <end position="159"/>
    </location>
</feature>
<keyword evidence="3" id="KW-1185">Reference proteome</keyword>
<feature type="region of interest" description="Disordered" evidence="1">
    <location>
        <begin position="60"/>
        <end position="83"/>
    </location>
</feature>
<feature type="compositionally biased region" description="Basic and acidic residues" evidence="1">
    <location>
        <begin position="125"/>
        <end position="153"/>
    </location>
</feature>
<name>A0ABD3ML70_9STRA</name>